<name>A0A7I8X8M7_BURXY</name>
<dbReference type="Gene3D" id="1.25.10.10">
    <property type="entry name" value="Leucine-rich Repeat Variant"/>
    <property type="match status" value="1"/>
</dbReference>
<feature type="region of interest" description="Disordered" evidence="1">
    <location>
        <begin position="835"/>
        <end position="873"/>
    </location>
</feature>
<dbReference type="EMBL" id="CAJFCV020000005">
    <property type="protein sequence ID" value="CAG9125656.1"/>
    <property type="molecule type" value="Genomic_DNA"/>
</dbReference>
<feature type="compositionally biased region" description="Basic and acidic residues" evidence="1">
    <location>
        <begin position="848"/>
        <end position="859"/>
    </location>
</feature>
<evidence type="ECO:0000313" key="3">
    <source>
        <dbReference type="Proteomes" id="UP000659654"/>
    </source>
</evidence>
<dbReference type="Proteomes" id="UP000582659">
    <property type="component" value="Unassembled WGS sequence"/>
</dbReference>
<comment type="caution">
    <text evidence="2">The sequence shown here is derived from an EMBL/GenBank/DDBJ whole genome shotgun (WGS) entry which is preliminary data.</text>
</comment>
<evidence type="ECO:0000313" key="2">
    <source>
        <dbReference type="EMBL" id="CAD5232746.1"/>
    </source>
</evidence>
<evidence type="ECO:0000256" key="1">
    <source>
        <dbReference type="SAM" id="MobiDB-lite"/>
    </source>
</evidence>
<dbReference type="EMBL" id="CAJFDI010000005">
    <property type="protein sequence ID" value="CAD5232746.1"/>
    <property type="molecule type" value="Genomic_DNA"/>
</dbReference>
<protein>
    <submittedName>
        <fullName evidence="2">(pine wood nematode) hypothetical protein</fullName>
    </submittedName>
</protein>
<feature type="region of interest" description="Disordered" evidence="1">
    <location>
        <begin position="653"/>
        <end position="682"/>
    </location>
</feature>
<organism evidence="2 3">
    <name type="scientific">Bursaphelenchus xylophilus</name>
    <name type="common">Pinewood nematode worm</name>
    <name type="synonym">Aphelenchoides xylophilus</name>
    <dbReference type="NCBI Taxonomy" id="6326"/>
    <lineage>
        <taxon>Eukaryota</taxon>
        <taxon>Metazoa</taxon>
        <taxon>Ecdysozoa</taxon>
        <taxon>Nematoda</taxon>
        <taxon>Chromadorea</taxon>
        <taxon>Rhabditida</taxon>
        <taxon>Tylenchina</taxon>
        <taxon>Tylenchomorpha</taxon>
        <taxon>Aphelenchoidea</taxon>
        <taxon>Aphelenchoididae</taxon>
        <taxon>Bursaphelenchus</taxon>
    </lineage>
</organism>
<accession>A0A7I8X8M7</accession>
<sequence length="873" mass="99465">MQYKNADVRRLYADREDIDVEEARNLFLRDDILRAEDGKKLCVFIALHKLDRDVMYDLLGEMVVNRAMTQDHLSRIGRFLALLYDRASDDIILQGEDSQQAEDKLTKQWLATVFTEFVDFITICKDREIAEKFAAVFKSAVDDPKPDLSTMLFTATMRVWSRIDSPNDHIAWGAYYVQQCVYPPRSEDKIQQAVYEEKHQAAFISALKHPSVPIRLQALEGAVEKVVFWWDDFQKSYRSKFLDALCDLAKDSQAECRAAVFKCLRFFALNPATSSKAASDLLPRICKDGVDDVKEKVRYNCCKAMNFFVERANVTFSGFIGFDDLCHRLDFEENEAIEQCLVKLIKTKSPADYGLVLQKFVHKFVKISRNAALDYHRLLFCTGLIKLEDALKYIEALVGLINPFLEKKDEFTEEEEIESFNRKVNIKKDVFDCAIVLYATIQPTAAASDNSRVRTDLSTVNRIFSEIASTIFELFESHEGLMDSALTLASLSPNTVRFLPRFFLQVERDVRGGKIVDRKIHAFAMNDMNRFTQILLEGLTQVQLSSQKIASKNIPTPAKQSRPSIFLNEVAVIDALTAVLDNPATSSYLFNEYDFFVSQFIEKLVQTRDNFMLARRNGRSSRDLPEGLFGRTTDTIAILRILSYDKKIRVEVKEEEDTQRRNRRGRRARTAEPDEQSQTGEADADPLLYESDWIDTQFGLSPQLVCQAEIAETLYNALGLYVRSHPHKEATLKRVLATIQKVHEYAIANPIRGNRSTITAFNECQKRIKHALEIVAPTENRQQIPTIHEEDEENLSRDGTVATVEQNEEEAPPIEPSAIMDATIKSEPNVENCGEFSTLQENTENEPPVDHDTSSKIENETSSDLNGTLVEGP</sequence>
<reference evidence="2" key="1">
    <citation type="submission" date="2020-09" db="EMBL/GenBank/DDBJ databases">
        <authorList>
            <person name="Kikuchi T."/>
        </authorList>
    </citation>
    <scope>NUCLEOTIDE SEQUENCE</scope>
    <source>
        <strain evidence="2">Ka4C1</strain>
    </source>
</reference>
<dbReference type="InterPro" id="IPR016024">
    <property type="entry name" value="ARM-type_fold"/>
</dbReference>
<dbReference type="OrthoDB" id="10062843at2759"/>
<proteinExistence type="predicted"/>
<dbReference type="AlphaFoldDB" id="A0A7I8X8M7"/>
<dbReference type="Proteomes" id="UP000659654">
    <property type="component" value="Unassembled WGS sequence"/>
</dbReference>
<gene>
    <name evidence="2" type="ORF">BXYJ_LOCUS12837</name>
</gene>
<keyword evidence="3" id="KW-1185">Reference proteome</keyword>
<dbReference type="InterPro" id="IPR011989">
    <property type="entry name" value="ARM-like"/>
</dbReference>
<dbReference type="SUPFAM" id="SSF48371">
    <property type="entry name" value="ARM repeat"/>
    <property type="match status" value="1"/>
</dbReference>